<comment type="similarity">
    <text evidence="4">Belongs to the ubiquitin-conjugating enzyme family.</text>
</comment>
<dbReference type="InterPro" id="IPR023313">
    <property type="entry name" value="UBQ-conjugating_AS"/>
</dbReference>
<protein>
    <submittedName>
        <fullName evidence="6">Ubiquitin-conjugating enzyme e2</fullName>
    </submittedName>
</protein>
<dbReference type="PROSITE" id="PS50127">
    <property type="entry name" value="UBC_2"/>
    <property type="match status" value="1"/>
</dbReference>
<dbReference type="Pfam" id="PF00179">
    <property type="entry name" value="UQ_con"/>
    <property type="match status" value="1"/>
</dbReference>
<name>A0AAV9XUY0_9CRYT</name>
<gene>
    <name evidence="6" type="ORF">RS030_4517</name>
</gene>
<dbReference type="Proteomes" id="UP001311799">
    <property type="component" value="Unassembled WGS sequence"/>
</dbReference>
<dbReference type="InterPro" id="IPR000608">
    <property type="entry name" value="UBC"/>
</dbReference>
<reference evidence="6 7" key="1">
    <citation type="submission" date="2023-10" db="EMBL/GenBank/DDBJ databases">
        <title>Comparative genomics analysis reveals potential genetic determinants of host preference in Cryptosporidium xiaoi.</title>
        <authorList>
            <person name="Xiao L."/>
            <person name="Li J."/>
        </authorList>
    </citation>
    <scope>NUCLEOTIDE SEQUENCE [LARGE SCALE GENOMIC DNA]</scope>
    <source>
        <strain evidence="6 7">52996</strain>
    </source>
</reference>
<keyword evidence="4" id="KW-0547">Nucleotide-binding</keyword>
<dbReference type="EMBL" id="JAWDEY010000032">
    <property type="protein sequence ID" value="KAK6588570.1"/>
    <property type="molecule type" value="Genomic_DNA"/>
</dbReference>
<feature type="domain" description="UBC core" evidence="5">
    <location>
        <begin position="3"/>
        <end position="169"/>
    </location>
</feature>
<evidence type="ECO:0000256" key="3">
    <source>
        <dbReference type="PROSITE-ProRule" id="PRU10133"/>
    </source>
</evidence>
<evidence type="ECO:0000259" key="5">
    <source>
        <dbReference type="PROSITE" id="PS50127"/>
    </source>
</evidence>
<evidence type="ECO:0000256" key="2">
    <source>
        <dbReference type="ARBA" id="ARBA00022786"/>
    </source>
</evidence>
<feature type="active site" description="Glycyl thioester intermediate" evidence="3">
    <location>
        <position position="111"/>
    </location>
</feature>
<dbReference type="CDD" id="cd23794">
    <property type="entry name" value="UBCc_UBE2F_UBE2M"/>
    <property type="match status" value="1"/>
</dbReference>
<dbReference type="Gene3D" id="3.10.110.10">
    <property type="entry name" value="Ubiquitin Conjugating Enzyme"/>
    <property type="match status" value="1"/>
</dbReference>
<organism evidence="6 7">
    <name type="scientific">Cryptosporidium xiaoi</name>
    <dbReference type="NCBI Taxonomy" id="659607"/>
    <lineage>
        <taxon>Eukaryota</taxon>
        <taxon>Sar</taxon>
        <taxon>Alveolata</taxon>
        <taxon>Apicomplexa</taxon>
        <taxon>Conoidasida</taxon>
        <taxon>Coccidia</taxon>
        <taxon>Eucoccidiorida</taxon>
        <taxon>Eimeriorina</taxon>
        <taxon>Cryptosporidiidae</taxon>
        <taxon>Cryptosporidium</taxon>
    </lineage>
</organism>
<dbReference type="GO" id="GO:0016740">
    <property type="term" value="F:transferase activity"/>
    <property type="evidence" value="ECO:0007669"/>
    <property type="project" value="UniProtKB-KW"/>
</dbReference>
<dbReference type="PANTHER" id="PTHR24068">
    <property type="entry name" value="UBIQUITIN-CONJUGATING ENZYME E2"/>
    <property type="match status" value="1"/>
</dbReference>
<evidence type="ECO:0000256" key="1">
    <source>
        <dbReference type="ARBA" id="ARBA00022679"/>
    </source>
</evidence>
<proteinExistence type="inferred from homology"/>
<dbReference type="GO" id="GO:0005524">
    <property type="term" value="F:ATP binding"/>
    <property type="evidence" value="ECO:0007669"/>
    <property type="project" value="UniProtKB-UniRule"/>
</dbReference>
<keyword evidence="2 4" id="KW-0833">Ubl conjugation pathway</keyword>
<accession>A0AAV9XUY0</accession>
<sequence length="169" mass="19752">MDVSIIRLRKEFEDIGLPEFCLVRFNSESLIENLELYFDKKISEKNPLKYINNSEVSNNFIVALKPEEGIWKDKILQFLIKVPKEYPFKPPKVKCLNKILHPNIDNTGNVCINIIREDWKPTFTISIVICGILNLLVEPTNIDPLNQFASYLFESRFSLFIAINRVLYK</sequence>
<evidence type="ECO:0000313" key="7">
    <source>
        <dbReference type="Proteomes" id="UP001311799"/>
    </source>
</evidence>
<dbReference type="AlphaFoldDB" id="A0AAV9XUY0"/>
<keyword evidence="7" id="KW-1185">Reference proteome</keyword>
<dbReference type="InterPro" id="IPR016135">
    <property type="entry name" value="UBQ-conjugating_enzyme/RWD"/>
</dbReference>
<evidence type="ECO:0000313" key="6">
    <source>
        <dbReference type="EMBL" id="KAK6588570.1"/>
    </source>
</evidence>
<comment type="caution">
    <text evidence="6">The sequence shown here is derived from an EMBL/GenBank/DDBJ whole genome shotgun (WGS) entry which is preliminary data.</text>
</comment>
<dbReference type="PROSITE" id="PS00183">
    <property type="entry name" value="UBC_1"/>
    <property type="match status" value="1"/>
</dbReference>
<keyword evidence="4" id="KW-0067">ATP-binding</keyword>
<dbReference type="SMART" id="SM00212">
    <property type="entry name" value="UBCc"/>
    <property type="match status" value="1"/>
</dbReference>
<dbReference type="SUPFAM" id="SSF54495">
    <property type="entry name" value="UBC-like"/>
    <property type="match status" value="1"/>
</dbReference>
<evidence type="ECO:0000256" key="4">
    <source>
        <dbReference type="RuleBase" id="RU362109"/>
    </source>
</evidence>
<keyword evidence="1" id="KW-0808">Transferase</keyword>